<evidence type="ECO:0000313" key="3">
    <source>
        <dbReference type="Proteomes" id="UP000034531"/>
    </source>
</evidence>
<sequence length="91" mass="9749">MTNERHLGETEPEPQQTVNELRAKRIRSLGKARILGEITMVVAGIATAATGGYVIHQKAENKDKVVAGSMIMLTGGTVTMLAGGLMERKSK</sequence>
<dbReference type="AlphaFoldDB" id="A0A0G0ULY2"/>
<keyword evidence="1" id="KW-0812">Transmembrane</keyword>
<name>A0A0G0ULY2_9BACT</name>
<keyword evidence="1" id="KW-0472">Membrane</keyword>
<dbReference type="Proteomes" id="UP000034531">
    <property type="component" value="Unassembled WGS sequence"/>
</dbReference>
<evidence type="ECO:0000256" key="1">
    <source>
        <dbReference type="SAM" id="Phobius"/>
    </source>
</evidence>
<accession>A0A0G0ULY2</accession>
<reference evidence="2 3" key="1">
    <citation type="journal article" date="2015" name="Nature">
        <title>rRNA introns, odd ribosomes, and small enigmatic genomes across a large radiation of phyla.</title>
        <authorList>
            <person name="Brown C.T."/>
            <person name="Hug L.A."/>
            <person name="Thomas B.C."/>
            <person name="Sharon I."/>
            <person name="Castelle C.J."/>
            <person name="Singh A."/>
            <person name="Wilkins M.J."/>
            <person name="Williams K.H."/>
            <person name="Banfield J.F."/>
        </authorList>
    </citation>
    <scope>NUCLEOTIDE SEQUENCE [LARGE SCALE GENOMIC DNA]</scope>
</reference>
<proteinExistence type="predicted"/>
<feature type="transmembrane region" description="Helical" evidence="1">
    <location>
        <begin position="67"/>
        <end position="86"/>
    </location>
</feature>
<evidence type="ECO:0000313" key="2">
    <source>
        <dbReference type="EMBL" id="KKR51222.1"/>
    </source>
</evidence>
<comment type="caution">
    <text evidence="2">The sequence shown here is derived from an EMBL/GenBank/DDBJ whole genome shotgun (WGS) entry which is preliminary data.</text>
</comment>
<dbReference type="EMBL" id="LBYI01000002">
    <property type="protein sequence ID" value="KKR51222.1"/>
    <property type="molecule type" value="Genomic_DNA"/>
</dbReference>
<gene>
    <name evidence="2" type="ORF">UT84_C0002G0083</name>
</gene>
<organism evidence="2 3">
    <name type="scientific">Candidatus Curtissbacteria bacterium GW2011_GWA1_40_16</name>
    <dbReference type="NCBI Taxonomy" id="1618405"/>
    <lineage>
        <taxon>Bacteria</taxon>
        <taxon>Candidatus Curtissiibacteriota</taxon>
    </lineage>
</organism>
<feature type="transmembrane region" description="Helical" evidence="1">
    <location>
        <begin position="34"/>
        <end position="55"/>
    </location>
</feature>
<keyword evidence="1" id="KW-1133">Transmembrane helix</keyword>
<protein>
    <submittedName>
        <fullName evidence="2">Uncharacterized protein</fullName>
    </submittedName>
</protein>